<dbReference type="AlphaFoldDB" id="G2KR03"/>
<proteinExistence type="predicted"/>
<protein>
    <submittedName>
        <fullName evidence="1">Uncharacterized protein</fullName>
    </submittedName>
</protein>
<reference evidence="1 2" key="1">
    <citation type="journal article" date="2011" name="BMC Genomics">
        <title>Genomic insights into an obligate epibiotic bacterial predator: Micavibrio aeruginosavorus ARL-13.</title>
        <authorList>
            <person name="Wang Z."/>
            <person name="Kadouri D."/>
            <person name="Wu M."/>
        </authorList>
    </citation>
    <scope>NUCLEOTIDE SEQUENCE [LARGE SCALE GENOMIC DNA]</scope>
    <source>
        <strain evidence="1 2">ARL-13</strain>
    </source>
</reference>
<gene>
    <name evidence="1" type="ordered locus">MICA_310</name>
</gene>
<dbReference type="EMBL" id="CP002382">
    <property type="protein sequence ID" value="AEP08655.1"/>
    <property type="molecule type" value="Genomic_DNA"/>
</dbReference>
<keyword evidence="2" id="KW-1185">Reference proteome</keyword>
<dbReference type="Proteomes" id="UP000009286">
    <property type="component" value="Chromosome"/>
</dbReference>
<name>G2KR03_MICAA</name>
<evidence type="ECO:0000313" key="1">
    <source>
        <dbReference type="EMBL" id="AEP08655.1"/>
    </source>
</evidence>
<sequence length="38" mass="4435">MIKKFIPYLFQMVEMMKGGYYIEGRNDDHGVFLHAASP</sequence>
<dbReference type="HOGENOM" id="CLU_3330091_0_0_5"/>
<accession>G2KR03</accession>
<dbReference type="KEGG" id="mai:MICA_310"/>
<organism evidence="1 2">
    <name type="scientific">Micavibrio aeruginosavorus (strain ARL-13)</name>
    <dbReference type="NCBI Taxonomy" id="856793"/>
    <lineage>
        <taxon>Bacteria</taxon>
        <taxon>Pseudomonadati</taxon>
        <taxon>Bdellovibrionota</taxon>
        <taxon>Bdellovibrionia</taxon>
        <taxon>Bdellovibrionales</taxon>
        <taxon>Pseudobdellovibrionaceae</taxon>
        <taxon>Micavibrio</taxon>
    </lineage>
</organism>
<evidence type="ECO:0000313" key="2">
    <source>
        <dbReference type="Proteomes" id="UP000009286"/>
    </source>
</evidence>